<dbReference type="PANTHER" id="PTHR31123">
    <property type="entry name" value="ACCUMULATION OF DYADS PROTEIN 2-RELATED"/>
    <property type="match status" value="1"/>
</dbReference>
<evidence type="ECO:0000256" key="3">
    <source>
        <dbReference type="ARBA" id="ARBA00022692"/>
    </source>
</evidence>
<dbReference type="Proteomes" id="UP001206595">
    <property type="component" value="Unassembled WGS sequence"/>
</dbReference>
<evidence type="ECO:0000256" key="1">
    <source>
        <dbReference type="ARBA" id="ARBA00004141"/>
    </source>
</evidence>
<feature type="transmembrane region" description="Helical" evidence="6">
    <location>
        <begin position="160"/>
        <end position="179"/>
    </location>
</feature>
<comment type="subcellular location">
    <subcellularLocation>
        <location evidence="1">Membrane</location>
        <topology evidence="1">Multi-pass membrane protein</topology>
    </subcellularLocation>
</comment>
<evidence type="ECO:0000256" key="5">
    <source>
        <dbReference type="ARBA" id="ARBA00023136"/>
    </source>
</evidence>
<keyword evidence="8" id="KW-1185">Reference proteome</keyword>
<feature type="transmembrane region" description="Helical" evidence="6">
    <location>
        <begin position="133"/>
        <end position="153"/>
    </location>
</feature>
<dbReference type="NCBIfam" id="NF038013">
    <property type="entry name" value="AceTr_1"/>
    <property type="match status" value="1"/>
</dbReference>
<dbReference type="GO" id="GO:0015123">
    <property type="term" value="F:acetate transmembrane transporter activity"/>
    <property type="evidence" value="ECO:0007669"/>
    <property type="project" value="TreeGrafter"/>
</dbReference>
<dbReference type="InterPro" id="IPR000791">
    <property type="entry name" value="Gpr1/Fun34/SatP-like"/>
</dbReference>
<evidence type="ECO:0000313" key="8">
    <source>
        <dbReference type="Proteomes" id="UP001206595"/>
    </source>
</evidence>
<feature type="transmembrane region" description="Helical" evidence="6">
    <location>
        <begin position="199"/>
        <end position="220"/>
    </location>
</feature>
<accession>A0AAD5EHI9</accession>
<proteinExistence type="inferred from homology"/>
<feature type="transmembrane region" description="Helical" evidence="6">
    <location>
        <begin position="227"/>
        <end position="245"/>
    </location>
</feature>
<feature type="transmembrane region" description="Helical" evidence="6">
    <location>
        <begin position="251"/>
        <end position="271"/>
    </location>
</feature>
<keyword evidence="5 6" id="KW-0472">Membrane</keyword>
<sequence>MVSGCYMQEFFMTLPRPAKWRRIMWKMCHSGWMVPKNFLAGGICYWNPGVSSPKFFVRMSARYFPGSTFHDTNSIETINNNEKHPRDLEQAPVEFHAVKRTMGNPSVLGLWSFGMVTILLGTYNLFLPTTSNHIIFPSGFMFGGLAQFIAGFMDFWYGGTFGGTVFVSYGAFWTGQALMMLQQFSSTLDAYTTKADADIATGIYHIFWAAYTFFLFGISLKVKGGNFLLNWCLAFVGITLLLEALQAFTGLYVLLRISGVTAYLAAIGAYYKGLAELMEEQDVDIYIGYRH</sequence>
<feature type="transmembrane region" description="Helical" evidence="6">
    <location>
        <begin position="108"/>
        <end position="127"/>
    </location>
</feature>
<dbReference type="GeneID" id="75910820"/>
<dbReference type="InterPro" id="IPR051633">
    <property type="entry name" value="AceTr"/>
</dbReference>
<reference evidence="7" key="1">
    <citation type="submission" date="2021-06" db="EMBL/GenBank/DDBJ databases">
        <authorList>
            <consortium name="DOE Joint Genome Institute"/>
            <person name="Mondo S.J."/>
            <person name="Amses K.R."/>
            <person name="Simmons D.R."/>
            <person name="Longcore J.E."/>
            <person name="Seto K."/>
            <person name="Alves G.H."/>
            <person name="Bonds A.E."/>
            <person name="Quandt C.A."/>
            <person name="Davis W.J."/>
            <person name="Chang Y."/>
            <person name="Letcher P.M."/>
            <person name="Powell M.J."/>
            <person name="Kuo A."/>
            <person name="Labutti K."/>
            <person name="Pangilinan J."/>
            <person name="Andreopoulos W."/>
            <person name="Tritt A."/>
            <person name="Riley R."/>
            <person name="Hundley H."/>
            <person name="Johnson J."/>
            <person name="Lipzen A."/>
            <person name="Barry K."/>
            <person name="Berbee M.L."/>
            <person name="Buchler N.E."/>
            <person name="Grigoriev I.V."/>
            <person name="Spatafora J.W."/>
            <person name="Stajich J.E."/>
            <person name="James T.Y."/>
        </authorList>
    </citation>
    <scope>NUCLEOTIDE SEQUENCE</scope>
    <source>
        <strain evidence="7">AG</strain>
    </source>
</reference>
<reference evidence="7" key="2">
    <citation type="journal article" date="2022" name="Proc. Natl. Acad. Sci. U.S.A.">
        <title>Diploid-dominant life cycles characterize the early evolution of Fungi.</title>
        <authorList>
            <person name="Amses K.R."/>
            <person name="Simmons D.R."/>
            <person name="Longcore J.E."/>
            <person name="Mondo S.J."/>
            <person name="Seto K."/>
            <person name="Jeronimo G.H."/>
            <person name="Bonds A.E."/>
            <person name="Quandt C.A."/>
            <person name="Davis W.J."/>
            <person name="Chang Y."/>
            <person name="Federici B.A."/>
            <person name="Kuo A."/>
            <person name="LaButti K."/>
            <person name="Pangilinan J."/>
            <person name="Andreopoulos W."/>
            <person name="Tritt A."/>
            <person name="Riley R."/>
            <person name="Hundley H."/>
            <person name="Johnson J."/>
            <person name="Lipzen A."/>
            <person name="Barry K."/>
            <person name="Lang B.F."/>
            <person name="Cuomo C.A."/>
            <person name="Buchler N.E."/>
            <person name="Grigoriev I.V."/>
            <person name="Spatafora J.W."/>
            <person name="Stajich J.E."/>
            <person name="James T.Y."/>
        </authorList>
    </citation>
    <scope>NUCLEOTIDE SEQUENCE</scope>
    <source>
        <strain evidence="7">AG</strain>
    </source>
</reference>
<dbReference type="GO" id="GO:0005886">
    <property type="term" value="C:plasma membrane"/>
    <property type="evidence" value="ECO:0007669"/>
    <property type="project" value="TreeGrafter"/>
</dbReference>
<keyword evidence="3 6" id="KW-0812">Transmembrane</keyword>
<dbReference type="RefSeq" id="XP_051448797.1">
    <property type="nucleotide sequence ID" value="XM_051585472.1"/>
</dbReference>
<evidence type="ECO:0000256" key="2">
    <source>
        <dbReference type="ARBA" id="ARBA00005587"/>
    </source>
</evidence>
<evidence type="ECO:0000313" key="7">
    <source>
        <dbReference type="EMBL" id="KAI8583793.1"/>
    </source>
</evidence>
<evidence type="ECO:0000256" key="4">
    <source>
        <dbReference type="ARBA" id="ARBA00022989"/>
    </source>
</evidence>
<dbReference type="AlphaFoldDB" id="A0AAD5EHI9"/>
<organism evidence="7 8">
    <name type="scientific">Umbelopsis ramanniana AG</name>
    <dbReference type="NCBI Taxonomy" id="1314678"/>
    <lineage>
        <taxon>Eukaryota</taxon>
        <taxon>Fungi</taxon>
        <taxon>Fungi incertae sedis</taxon>
        <taxon>Mucoromycota</taxon>
        <taxon>Mucoromycotina</taxon>
        <taxon>Umbelopsidomycetes</taxon>
        <taxon>Umbelopsidales</taxon>
        <taxon>Umbelopsidaceae</taxon>
        <taxon>Umbelopsis</taxon>
    </lineage>
</organism>
<dbReference type="EMBL" id="MU620894">
    <property type="protein sequence ID" value="KAI8583793.1"/>
    <property type="molecule type" value="Genomic_DNA"/>
</dbReference>
<gene>
    <name evidence="7" type="ORF">K450DRAFT_220009</name>
</gene>
<comment type="similarity">
    <text evidence="2">Belongs to the acetate uptake transporter (AceTr) (TC 2.A.96) family.</text>
</comment>
<name>A0AAD5EHI9_UMBRA</name>
<keyword evidence="4 6" id="KW-1133">Transmembrane helix</keyword>
<dbReference type="Pfam" id="PF01184">
    <property type="entry name" value="Gpr1_Fun34_YaaH"/>
    <property type="match status" value="1"/>
</dbReference>
<comment type="caution">
    <text evidence="7">The sequence shown here is derived from an EMBL/GenBank/DDBJ whole genome shotgun (WGS) entry which is preliminary data.</text>
</comment>
<evidence type="ECO:0000256" key="6">
    <source>
        <dbReference type="SAM" id="Phobius"/>
    </source>
</evidence>
<protein>
    <submittedName>
        <fullName evidence="7">Uncharacterized protein</fullName>
    </submittedName>
</protein>
<dbReference type="PANTHER" id="PTHR31123:SF4">
    <property type="entry name" value="PROTEIN ALCS"/>
    <property type="match status" value="1"/>
</dbReference>